<reference evidence="2 3" key="1">
    <citation type="journal article" date="2021" name="Elife">
        <title>Chloroplast acquisition without the gene transfer in kleptoplastic sea slugs, Plakobranchus ocellatus.</title>
        <authorList>
            <person name="Maeda T."/>
            <person name="Takahashi S."/>
            <person name="Yoshida T."/>
            <person name="Shimamura S."/>
            <person name="Takaki Y."/>
            <person name="Nagai Y."/>
            <person name="Toyoda A."/>
            <person name="Suzuki Y."/>
            <person name="Arimoto A."/>
            <person name="Ishii H."/>
            <person name="Satoh N."/>
            <person name="Nishiyama T."/>
            <person name="Hasebe M."/>
            <person name="Maruyama T."/>
            <person name="Minagawa J."/>
            <person name="Obokata J."/>
            <person name="Shigenobu S."/>
        </authorList>
    </citation>
    <scope>NUCLEOTIDE SEQUENCE [LARGE SCALE GENOMIC DNA]</scope>
</reference>
<evidence type="ECO:0000313" key="3">
    <source>
        <dbReference type="Proteomes" id="UP000735302"/>
    </source>
</evidence>
<dbReference type="AlphaFoldDB" id="A0AAV4A746"/>
<accession>A0AAV4A746</accession>
<protein>
    <submittedName>
        <fullName evidence="2">Uncharacterized protein</fullName>
    </submittedName>
</protein>
<evidence type="ECO:0000256" key="1">
    <source>
        <dbReference type="SAM" id="Phobius"/>
    </source>
</evidence>
<keyword evidence="1" id="KW-0812">Transmembrane</keyword>
<proteinExistence type="predicted"/>
<dbReference type="EMBL" id="BLXT01003598">
    <property type="protein sequence ID" value="GFO02491.1"/>
    <property type="molecule type" value="Genomic_DNA"/>
</dbReference>
<gene>
    <name evidence="2" type="ORF">PoB_002899600</name>
</gene>
<feature type="transmembrane region" description="Helical" evidence="1">
    <location>
        <begin position="173"/>
        <end position="197"/>
    </location>
</feature>
<dbReference type="Proteomes" id="UP000735302">
    <property type="component" value="Unassembled WGS sequence"/>
</dbReference>
<organism evidence="2 3">
    <name type="scientific">Plakobranchus ocellatus</name>
    <dbReference type="NCBI Taxonomy" id="259542"/>
    <lineage>
        <taxon>Eukaryota</taxon>
        <taxon>Metazoa</taxon>
        <taxon>Spiralia</taxon>
        <taxon>Lophotrochozoa</taxon>
        <taxon>Mollusca</taxon>
        <taxon>Gastropoda</taxon>
        <taxon>Heterobranchia</taxon>
        <taxon>Euthyneura</taxon>
        <taxon>Panpulmonata</taxon>
        <taxon>Sacoglossa</taxon>
        <taxon>Placobranchoidea</taxon>
        <taxon>Plakobranchidae</taxon>
        <taxon>Plakobranchus</taxon>
    </lineage>
</organism>
<evidence type="ECO:0000313" key="2">
    <source>
        <dbReference type="EMBL" id="GFO02491.1"/>
    </source>
</evidence>
<keyword evidence="1" id="KW-0472">Membrane</keyword>
<keyword evidence="3" id="KW-1185">Reference proteome</keyword>
<keyword evidence="1" id="KW-1133">Transmembrane helix</keyword>
<name>A0AAV4A746_9GAST</name>
<comment type="caution">
    <text evidence="2">The sequence shown here is derived from an EMBL/GenBank/DDBJ whole genome shotgun (WGS) entry which is preliminary data.</text>
</comment>
<sequence length="248" mass="27953">MALSPEAKTAQSDLDEIQRGLTYMNTHKALDPDTPSIWQVIHSHAGTLVGQAIDQANGEQTLGGGYVEGFRKHITELLQPSLDHLSAWHKMGLGNHSVNEEVDDAVSSAVGQAMVDFNMTKSNNSTFGEQLVKILDREIAIDVMSHVIANKTRKLADTNDDFFHKLPFKDETMFVALLCVAIIVPIIMVTLFLIYFYKRRKENIERRQEMLLQNQADFSMDEYSSEPADDRIERGEEVPDLILKNFSV</sequence>